<feature type="domain" description="Thioredoxin" evidence="9">
    <location>
        <begin position="1"/>
        <end position="105"/>
    </location>
</feature>
<organism evidence="10 11">
    <name type="scientific">Halarsenatibacter silvermanii</name>
    <dbReference type="NCBI Taxonomy" id="321763"/>
    <lineage>
        <taxon>Bacteria</taxon>
        <taxon>Bacillati</taxon>
        <taxon>Bacillota</taxon>
        <taxon>Clostridia</taxon>
        <taxon>Halanaerobiales</taxon>
        <taxon>Halarsenatibacteraceae</taxon>
        <taxon>Halarsenatibacter</taxon>
    </lineage>
</organism>
<dbReference type="CDD" id="cd02947">
    <property type="entry name" value="TRX_family"/>
    <property type="match status" value="1"/>
</dbReference>
<dbReference type="PROSITE" id="PS51352">
    <property type="entry name" value="THIOREDOXIN_2"/>
    <property type="match status" value="1"/>
</dbReference>
<dbReference type="EMBL" id="FNGO01000009">
    <property type="protein sequence ID" value="SDL80550.1"/>
    <property type="molecule type" value="Genomic_DNA"/>
</dbReference>
<evidence type="ECO:0000256" key="8">
    <source>
        <dbReference type="PIRSR" id="PIRSR000077-4"/>
    </source>
</evidence>
<proteinExistence type="inferred from homology"/>
<dbReference type="NCBIfam" id="NF047697">
    <property type="entry name" value="ThioredTrxAClost"/>
    <property type="match status" value="1"/>
</dbReference>
<feature type="site" description="Contributes to redox potential value" evidence="7">
    <location>
        <position position="30"/>
    </location>
</feature>
<dbReference type="Pfam" id="PF00085">
    <property type="entry name" value="Thioredoxin"/>
    <property type="match status" value="1"/>
</dbReference>
<dbReference type="STRING" id="321763.SAMN04488692_10982"/>
<sequence length="105" mass="11913">MLELDGDNFETEILEAEGLAVVDFWSESCEPCKELAPDFEELAEKYEEEARFATLDIQGNRRLALGQQVMGLPSIVIYEDGEKKEHLTGDDLTIDEVEDALQKYL</sequence>
<evidence type="ECO:0000256" key="1">
    <source>
        <dbReference type="ARBA" id="ARBA00008987"/>
    </source>
</evidence>
<protein>
    <recommendedName>
        <fullName evidence="6">Thioredoxin</fullName>
    </recommendedName>
</protein>
<dbReference type="SUPFAM" id="SSF52833">
    <property type="entry name" value="Thioredoxin-like"/>
    <property type="match status" value="1"/>
</dbReference>
<reference evidence="10 11" key="1">
    <citation type="submission" date="2016-10" db="EMBL/GenBank/DDBJ databases">
        <authorList>
            <person name="de Groot N.N."/>
        </authorList>
    </citation>
    <scope>NUCLEOTIDE SEQUENCE [LARGE SCALE GENOMIC DNA]</scope>
    <source>
        <strain evidence="10 11">SLAS-1</strain>
    </source>
</reference>
<name>A0A1G9N216_9FIRM</name>
<feature type="disulfide bond" description="Redox-active" evidence="8">
    <location>
        <begin position="29"/>
        <end position="32"/>
    </location>
</feature>
<dbReference type="Proteomes" id="UP000199476">
    <property type="component" value="Unassembled WGS sequence"/>
</dbReference>
<dbReference type="AlphaFoldDB" id="A0A1G9N216"/>
<evidence type="ECO:0000259" key="9">
    <source>
        <dbReference type="PROSITE" id="PS51352"/>
    </source>
</evidence>
<feature type="site" description="Deprotonates C-terminal active site Cys" evidence="7">
    <location>
        <position position="23"/>
    </location>
</feature>
<evidence type="ECO:0000256" key="4">
    <source>
        <dbReference type="ARBA" id="ARBA00023157"/>
    </source>
</evidence>
<keyword evidence="2" id="KW-0813">Transport</keyword>
<comment type="similarity">
    <text evidence="1 6">Belongs to the thioredoxin family.</text>
</comment>
<dbReference type="InterPro" id="IPR005746">
    <property type="entry name" value="Thioredoxin"/>
</dbReference>
<dbReference type="PANTHER" id="PTHR45663">
    <property type="entry name" value="GEO12009P1"/>
    <property type="match status" value="1"/>
</dbReference>
<feature type="active site" description="Nucleophile" evidence="7">
    <location>
        <position position="32"/>
    </location>
</feature>
<evidence type="ECO:0000256" key="7">
    <source>
        <dbReference type="PIRSR" id="PIRSR000077-1"/>
    </source>
</evidence>
<evidence type="ECO:0000256" key="2">
    <source>
        <dbReference type="ARBA" id="ARBA00022448"/>
    </source>
</evidence>
<dbReference type="PANTHER" id="PTHR45663:SF11">
    <property type="entry name" value="GEO12009P1"/>
    <property type="match status" value="1"/>
</dbReference>
<feature type="site" description="Contributes to redox potential value" evidence="7">
    <location>
        <position position="31"/>
    </location>
</feature>
<dbReference type="Gene3D" id="3.40.30.10">
    <property type="entry name" value="Glutaredoxin"/>
    <property type="match status" value="1"/>
</dbReference>
<dbReference type="InterPro" id="IPR036249">
    <property type="entry name" value="Thioredoxin-like_sf"/>
</dbReference>
<dbReference type="OrthoDB" id="9790390at2"/>
<keyword evidence="4 8" id="KW-1015">Disulfide bond</keyword>
<evidence type="ECO:0000313" key="11">
    <source>
        <dbReference type="Proteomes" id="UP000199476"/>
    </source>
</evidence>
<dbReference type="GO" id="GO:0015035">
    <property type="term" value="F:protein-disulfide reductase activity"/>
    <property type="evidence" value="ECO:0007669"/>
    <property type="project" value="InterPro"/>
</dbReference>
<gene>
    <name evidence="10" type="ORF">SAMN04488692_10982</name>
</gene>
<dbReference type="PIRSF" id="PIRSF000077">
    <property type="entry name" value="Thioredoxin"/>
    <property type="match status" value="1"/>
</dbReference>
<keyword evidence="11" id="KW-1185">Reference proteome</keyword>
<feature type="active site" description="Nucleophile" evidence="7">
    <location>
        <position position="29"/>
    </location>
</feature>
<evidence type="ECO:0000313" key="10">
    <source>
        <dbReference type="EMBL" id="SDL80550.1"/>
    </source>
</evidence>
<evidence type="ECO:0000256" key="5">
    <source>
        <dbReference type="ARBA" id="ARBA00023284"/>
    </source>
</evidence>
<accession>A0A1G9N216</accession>
<evidence type="ECO:0000256" key="3">
    <source>
        <dbReference type="ARBA" id="ARBA00022982"/>
    </source>
</evidence>
<keyword evidence="3" id="KW-0249">Electron transport</keyword>
<evidence type="ECO:0000256" key="6">
    <source>
        <dbReference type="PIRNR" id="PIRNR000077"/>
    </source>
</evidence>
<dbReference type="RefSeq" id="WP_089759869.1">
    <property type="nucleotide sequence ID" value="NZ_FNGO01000009.1"/>
</dbReference>
<dbReference type="InterPro" id="IPR013766">
    <property type="entry name" value="Thioredoxin_domain"/>
</dbReference>
<keyword evidence="5 8" id="KW-0676">Redox-active center</keyword>
<dbReference type="GO" id="GO:0005737">
    <property type="term" value="C:cytoplasm"/>
    <property type="evidence" value="ECO:0007669"/>
    <property type="project" value="TreeGrafter"/>
</dbReference>